<dbReference type="Proteomes" id="UP000694846">
    <property type="component" value="Unplaced"/>
</dbReference>
<evidence type="ECO:0000313" key="8">
    <source>
        <dbReference type="RefSeq" id="XP_025408497.1"/>
    </source>
</evidence>
<dbReference type="AlphaFoldDB" id="A0A8B8FDH4"/>
<dbReference type="InterPro" id="IPR055079">
    <property type="entry name" value="POP1_C"/>
</dbReference>
<feature type="domain" description="POPLD" evidence="5">
    <location>
        <begin position="495"/>
        <end position="584"/>
    </location>
</feature>
<proteinExistence type="predicted"/>
<gene>
    <name evidence="8" type="primary">LOC112682188</name>
</gene>
<dbReference type="Pfam" id="PF06978">
    <property type="entry name" value="POP1_N"/>
    <property type="match status" value="1"/>
</dbReference>
<evidence type="ECO:0000259" key="5">
    <source>
        <dbReference type="Pfam" id="PF08170"/>
    </source>
</evidence>
<feature type="domain" description="Pop1 N-terminal" evidence="4">
    <location>
        <begin position="84"/>
        <end position="173"/>
    </location>
</feature>
<dbReference type="CTD" id="10940"/>
<evidence type="ECO:0000313" key="7">
    <source>
        <dbReference type="Proteomes" id="UP000694846"/>
    </source>
</evidence>
<evidence type="ECO:0000256" key="2">
    <source>
        <dbReference type="ARBA" id="ARBA00022694"/>
    </source>
</evidence>
<evidence type="ECO:0000259" key="4">
    <source>
        <dbReference type="Pfam" id="PF06978"/>
    </source>
</evidence>
<keyword evidence="3" id="KW-0539">Nucleus</keyword>
<reference evidence="8" key="1">
    <citation type="submission" date="2025-08" db="UniProtKB">
        <authorList>
            <consortium name="RefSeq"/>
        </authorList>
    </citation>
    <scope>IDENTIFICATION</scope>
    <source>
        <tissue evidence="8">Whole body</tissue>
    </source>
</reference>
<dbReference type="Pfam" id="PF22770">
    <property type="entry name" value="POP1_C"/>
    <property type="match status" value="1"/>
</dbReference>
<evidence type="ECO:0000256" key="3">
    <source>
        <dbReference type="ARBA" id="ARBA00023242"/>
    </source>
</evidence>
<comment type="subcellular location">
    <subcellularLocation>
        <location evidence="1">Nucleus</location>
    </subcellularLocation>
</comment>
<feature type="domain" description="POP1 C-terminal" evidence="6">
    <location>
        <begin position="636"/>
        <end position="820"/>
    </location>
</feature>
<organism evidence="7 8">
    <name type="scientific">Sipha flava</name>
    <name type="common">yellow sugarcane aphid</name>
    <dbReference type="NCBI Taxonomy" id="143950"/>
    <lineage>
        <taxon>Eukaryota</taxon>
        <taxon>Metazoa</taxon>
        <taxon>Ecdysozoa</taxon>
        <taxon>Arthropoda</taxon>
        <taxon>Hexapoda</taxon>
        <taxon>Insecta</taxon>
        <taxon>Pterygota</taxon>
        <taxon>Neoptera</taxon>
        <taxon>Paraneoptera</taxon>
        <taxon>Hemiptera</taxon>
        <taxon>Sternorrhyncha</taxon>
        <taxon>Aphidomorpha</taxon>
        <taxon>Aphidoidea</taxon>
        <taxon>Aphididae</taxon>
        <taxon>Sipha</taxon>
    </lineage>
</organism>
<sequence>MDHFHKMLENTDGHIRPGNQIDVDSFISARNQEIQALLTEINTPRKNNKMIFQRLPKKMRRRVMSTTVKRMPKDLQDAHKKSIEKQINKHVRRRKDYRCRSKTRRLDYLRRQKNGIWLETHVWFAKRFHMVLKDGYKLPKHSHDKTYRACYRAIGNHCLVQDISYISCIELKGPYDQIVEGLMHHVNQDCGRTFKAKCYERGTREGSIFMYRHDAYPYEAIGRVSFFWDTYIEEDTRTLWIWTEPSIYKQVANELQITFNFKQVDSEFLEWEPPVLKKPKLVETANYLKVTEVSENGFSYTNGAIKMNLLKDTLNRLRLTGPLSNSVLNHVLYPADLINSNNYDEGDWWSSHLKNFRTSCNIQKELWESLSGANRPESYPSNCVIGFHTIDPRLVFPKKRTKAIPSSKDFLLSDDYSLTLPTAASYSKIWDSMVRKWSTQNKMSNCKINTLRSKYVISGNDKIALDEHSMSVIPILLIQRPGQCQPIYRTGYGSGWDIVLPAKWAMPFWLGLIMNGCQPGGLRDTTTMVIERCLPQSDGPDTDAGKIRAVQEKEEAMQKHFKLPPQMRNNYIKLGFQTPFHCPWDILCNEWMSNYNKIIVLRNIKVLTYLQNLTSKLKEKIDVNKLKTEFSDFEHCLIPISLTILHKGILKSNSHVCLPTSNDLYKLETESNLGPLEKIHKDLNDFKRKVYRLEHKKLLRSLRRKRISEKKKRNTLCKRVKNKISPTSQIVKEYLNQMRKLWIPEEQLSLKNSCSRVILGFSCQSHFSFSKFKSVGIGYMPGPALLELFNLWSECKSNLPYVLVRNPSTNQYRYALLSITS</sequence>
<dbReference type="GO" id="GO:0005655">
    <property type="term" value="C:nucleolar ribonuclease P complex"/>
    <property type="evidence" value="ECO:0007669"/>
    <property type="project" value="InterPro"/>
</dbReference>
<dbReference type="PANTHER" id="PTHR22731:SF3">
    <property type="entry name" value="RIBONUCLEASES P_MRP PROTEIN SUBUNIT POP1"/>
    <property type="match status" value="1"/>
</dbReference>
<dbReference type="PANTHER" id="PTHR22731">
    <property type="entry name" value="RIBONUCLEASES P/MRP PROTEIN SUBUNIT POP1"/>
    <property type="match status" value="1"/>
</dbReference>
<dbReference type="InterPro" id="IPR039182">
    <property type="entry name" value="Pop1"/>
</dbReference>
<dbReference type="GO" id="GO:0001682">
    <property type="term" value="P:tRNA 5'-leader removal"/>
    <property type="evidence" value="ECO:0007669"/>
    <property type="project" value="InterPro"/>
</dbReference>
<keyword evidence="7" id="KW-1185">Reference proteome</keyword>
<dbReference type="OrthoDB" id="442863at2759"/>
<evidence type="ECO:0000256" key="1">
    <source>
        <dbReference type="ARBA" id="ARBA00004123"/>
    </source>
</evidence>
<accession>A0A8B8FDH4</accession>
<name>A0A8B8FDH4_9HEMI</name>
<keyword evidence="2" id="KW-0819">tRNA processing</keyword>
<evidence type="ECO:0000259" key="6">
    <source>
        <dbReference type="Pfam" id="PF22770"/>
    </source>
</evidence>
<dbReference type="Pfam" id="PF08170">
    <property type="entry name" value="POPLD"/>
    <property type="match status" value="1"/>
</dbReference>
<dbReference type="InterPro" id="IPR009723">
    <property type="entry name" value="Pop1_N"/>
</dbReference>
<protein>
    <submittedName>
        <fullName evidence="8">Ribonucleases P/MRP protein subunit POP1</fullName>
    </submittedName>
</protein>
<dbReference type="GeneID" id="112682188"/>
<dbReference type="RefSeq" id="XP_025408497.1">
    <property type="nucleotide sequence ID" value="XM_025552712.1"/>
</dbReference>
<dbReference type="GO" id="GO:0000172">
    <property type="term" value="C:ribonuclease MRP complex"/>
    <property type="evidence" value="ECO:0007669"/>
    <property type="project" value="InterPro"/>
</dbReference>
<dbReference type="InterPro" id="IPR012590">
    <property type="entry name" value="POPLD_dom"/>
</dbReference>